<evidence type="ECO:0000256" key="1">
    <source>
        <dbReference type="SAM" id="MobiDB-lite"/>
    </source>
</evidence>
<evidence type="ECO:0000313" key="2">
    <source>
        <dbReference type="EMBL" id="ACT50585.1"/>
    </source>
</evidence>
<dbReference type="STRING" id="582744.Msip34_1339"/>
<dbReference type="HOGENOM" id="CLU_1254720_0_0_4"/>
<reference evidence="3" key="1">
    <citation type="submission" date="2009-07" db="EMBL/GenBank/DDBJ databases">
        <title>Complete sequence of chromosome of Methylovorus sp. SIP3-4.</title>
        <authorList>
            <person name="Lucas S."/>
            <person name="Copeland A."/>
            <person name="Lapidus A."/>
            <person name="Glavina del Rio T."/>
            <person name="Tice H."/>
            <person name="Bruce D."/>
            <person name="Goodwin L."/>
            <person name="Pitluck S."/>
            <person name="Clum A."/>
            <person name="Larimer F."/>
            <person name="Land M."/>
            <person name="Hauser L."/>
            <person name="Kyrpides N."/>
            <person name="Mikhailova N."/>
            <person name="Kayluzhnaya M."/>
            <person name="Chistoserdova L."/>
        </authorList>
    </citation>
    <scope>NUCLEOTIDE SEQUENCE [LARGE SCALE GENOMIC DNA]</scope>
    <source>
        <strain evidence="3">SIP3-4</strain>
    </source>
</reference>
<feature type="region of interest" description="Disordered" evidence="1">
    <location>
        <begin position="144"/>
        <end position="220"/>
    </location>
</feature>
<dbReference type="eggNOG" id="COG0464">
    <property type="taxonomic scope" value="Bacteria"/>
</dbReference>
<evidence type="ECO:0000313" key="3">
    <source>
        <dbReference type="Proteomes" id="UP000002743"/>
    </source>
</evidence>
<keyword evidence="3" id="KW-1185">Reference proteome</keyword>
<name>C6XDG0_METGS</name>
<dbReference type="Proteomes" id="UP000002743">
    <property type="component" value="Chromosome"/>
</dbReference>
<dbReference type="AlphaFoldDB" id="C6XDG0"/>
<dbReference type="EMBL" id="CP001674">
    <property type="protein sequence ID" value="ACT50585.1"/>
    <property type="molecule type" value="Genomic_DNA"/>
</dbReference>
<gene>
    <name evidence="2" type="ordered locus">Msip34_1339</name>
</gene>
<organism evidence="2 3">
    <name type="scientific">Methylovorus glucosotrophus (strain SIP3-4)</name>
    <dbReference type="NCBI Taxonomy" id="582744"/>
    <lineage>
        <taxon>Bacteria</taxon>
        <taxon>Pseudomonadati</taxon>
        <taxon>Pseudomonadota</taxon>
        <taxon>Betaproteobacteria</taxon>
        <taxon>Nitrosomonadales</taxon>
        <taxon>Methylophilaceae</taxon>
        <taxon>Methylovorus</taxon>
    </lineage>
</organism>
<proteinExistence type="predicted"/>
<dbReference type="RefSeq" id="WP_015830057.1">
    <property type="nucleotide sequence ID" value="NC_012969.1"/>
</dbReference>
<feature type="compositionally biased region" description="Polar residues" evidence="1">
    <location>
        <begin position="189"/>
        <end position="200"/>
    </location>
</feature>
<dbReference type="KEGG" id="mei:Msip34_1339"/>
<protein>
    <submittedName>
        <fullName evidence="2">Uncharacterized protein</fullName>
    </submittedName>
</protein>
<accession>C6XDG0</accession>
<sequence>MLNAVIVRGWRHDEIDRIYDVAANSEEYYFKPDLPPSQQKDYGRLQSQKVYKEKRQWKLDLGRGYERATFGKNNQRLVFKAVLRHAARLKLPMRLKAIDPQIFDAVYDFLVQKGKLREPGENRLTGQQYYEMCQQELARREEARKAAASNKDSIDLNSQVKAPNALRDAKRPKGETVGPAAVAVIPNPAQDQESARSPSNRVRESQSQRHSQPASVVRYG</sequence>
<reference evidence="2 3" key="2">
    <citation type="journal article" date="2011" name="J. Bacteriol.">
        <title>Genomes of three methylotrophs from a single niche uncover genetic and metabolic divergence of Methylophilaceae.</title>
        <authorList>
            <person name="Lapidus A."/>
            <person name="Clum A."/>
            <person name="Labutti K."/>
            <person name="Kaluzhnaya M.G."/>
            <person name="Lim S."/>
            <person name="Beck D.A."/>
            <person name="Glavina Del Rio T."/>
            <person name="Nolan M."/>
            <person name="Mavromatis K."/>
            <person name="Huntemann M."/>
            <person name="Lucas S."/>
            <person name="Lidstrom M.E."/>
            <person name="Ivanova N."/>
            <person name="Chistoserdova L."/>
        </authorList>
    </citation>
    <scope>NUCLEOTIDE SEQUENCE [LARGE SCALE GENOMIC DNA]</scope>
    <source>
        <strain evidence="2 3">SIP3-4</strain>
    </source>
</reference>